<evidence type="ECO:0008006" key="10">
    <source>
        <dbReference type="Google" id="ProtNLM"/>
    </source>
</evidence>
<evidence type="ECO:0000256" key="4">
    <source>
        <dbReference type="ARBA" id="ARBA00022806"/>
    </source>
</evidence>
<feature type="domain" description="DNA2/NAM7 helicase helicase" evidence="6">
    <location>
        <begin position="345"/>
        <end position="426"/>
    </location>
</feature>
<feature type="domain" description="DNA2/NAM7 helicase helicase" evidence="6">
    <location>
        <begin position="708"/>
        <end position="745"/>
    </location>
</feature>
<keyword evidence="3" id="KW-0378">Hydrolase</keyword>
<dbReference type="SUPFAM" id="SSF52540">
    <property type="entry name" value="P-loop containing nucleoside triphosphate hydrolases"/>
    <property type="match status" value="1"/>
</dbReference>
<proteinExistence type="inferred from homology"/>
<dbReference type="PANTHER" id="PTHR43788">
    <property type="entry name" value="DNA2/NAM7 HELICASE FAMILY MEMBER"/>
    <property type="match status" value="1"/>
</dbReference>
<reference evidence="8" key="1">
    <citation type="submission" date="2020-08" db="EMBL/GenBank/DDBJ databases">
        <title>Genomic Encyclopedia of Type Strains, Phase IV (KMG-V): Genome sequencing to study the core and pangenomes of soil and plant-associated prokaryotes.</title>
        <authorList>
            <person name="Whitman W."/>
        </authorList>
    </citation>
    <scope>NUCLEOTIDE SEQUENCE [LARGE SCALE GENOMIC DNA]</scope>
    <source>
        <strain evidence="8">M8UP27</strain>
    </source>
</reference>
<dbReference type="PANTHER" id="PTHR43788:SF8">
    <property type="entry name" value="DNA-BINDING PROTEIN SMUBP-2"/>
    <property type="match status" value="1"/>
</dbReference>
<evidence type="ECO:0000259" key="7">
    <source>
        <dbReference type="Pfam" id="PF13087"/>
    </source>
</evidence>
<name>A0A7W8IGC3_9BACT</name>
<gene>
    <name evidence="8" type="ORF">HDF09_001322</name>
</gene>
<dbReference type="GO" id="GO:0016787">
    <property type="term" value="F:hydrolase activity"/>
    <property type="evidence" value="ECO:0007669"/>
    <property type="project" value="UniProtKB-KW"/>
</dbReference>
<evidence type="ECO:0000259" key="6">
    <source>
        <dbReference type="Pfam" id="PF13086"/>
    </source>
</evidence>
<evidence type="ECO:0000313" key="8">
    <source>
        <dbReference type="EMBL" id="MBB5316653.1"/>
    </source>
</evidence>
<feature type="domain" description="DNA2/NAM7 helicase-like C-terminal" evidence="7">
    <location>
        <begin position="788"/>
        <end position="969"/>
    </location>
</feature>
<dbReference type="Gene3D" id="3.40.50.300">
    <property type="entry name" value="P-loop containing nucleotide triphosphate hydrolases"/>
    <property type="match status" value="3"/>
</dbReference>
<evidence type="ECO:0000256" key="3">
    <source>
        <dbReference type="ARBA" id="ARBA00022801"/>
    </source>
</evidence>
<comment type="similarity">
    <text evidence="1">Belongs to the DNA2/NAM7 helicase family.</text>
</comment>
<dbReference type="EMBL" id="JACHDY010000002">
    <property type="protein sequence ID" value="MBB5316653.1"/>
    <property type="molecule type" value="Genomic_DNA"/>
</dbReference>
<keyword evidence="4" id="KW-0347">Helicase</keyword>
<dbReference type="AlphaFoldDB" id="A0A7W8IGC3"/>
<evidence type="ECO:0000313" key="9">
    <source>
        <dbReference type="Proteomes" id="UP000568106"/>
    </source>
</evidence>
<accession>A0A7W8IGC3</accession>
<dbReference type="Proteomes" id="UP000568106">
    <property type="component" value="Unassembled WGS sequence"/>
</dbReference>
<comment type="caution">
    <text evidence="8">The sequence shown here is derived from an EMBL/GenBank/DDBJ whole genome shotgun (WGS) entry which is preliminary data.</text>
</comment>
<dbReference type="GO" id="GO:0004386">
    <property type="term" value="F:helicase activity"/>
    <property type="evidence" value="ECO:0007669"/>
    <property type="project" value="UniProtKB-KW"/>
</dbReference>
<dbReference type="InterPro" id="IPR027417">
    <property type="entry name" value="P-loop_NTPase"/>
</dbReference>
<dbReference type="InterPro" id="IPR050534">
    <property type="entry name" value="Coronavir_polyprotein_1ab"/>
</dbReference>
<dbReference type="CDD" id="cd18808">
    <property type="entry name" value="SF1_C_Upf1"/>
    <property type="match status" value="1"/>
</dbReference>
<organism evidence="8 9">
    <name type="scientific">Tunturiibacter empetritectus</name>
    <dbReference type="NCBI Taxonomy" id="3069691"/>
    <lineage>
        <taxon>Bacteria</taxon>
        <taxon>Pseudomonadati</taxon>
        <taxon>Acidobacteriota</taxon>
        <taxon>Terriglobia</taxon>
        <taxon>Terriglobales</taxon>
        <taxon>Acidobacteriaceae</taxon>
        <taxon>Tunturiibacter</taxon>
    </lineage>
</organism>
<dbReference type="InterPro" id="IPR041679">
    <property type="entry name" value="DNA2/NAM7-like_C"/>
</dbReference>
<sequence>MCPNDAVDAALPSLPERVLAALQKRPNQKAVELAQVLGVDRREVNRCLTYNLAGKVIQNAAYRWQLRNDTAIPTMALARPMAPPTEVQRLCRYYLECVGPDSDGGVSAFAASRYGDPDYAELPALPMPGGDWDWWNAPGVGRILAKVQADNANLVAWMGYPVRLREHRTANWQGFFVEPVMLWAITFPEERGDAYRVADELPTPNFSLLKTFAMGDASAVVEEAARLDEELGLNVAIDERPEVDEVMERLVNIRPDWDWREAINPEACSQGPPLSLINQAGIYNRAVILPGKRSPFTKGLEAELKKLSDAGEAVVSHTSLGRWLSRSLDIVSPADDQPLIEVLPMNSEQRAAVQSALVANHTVVTGPPGTGKSQVVTNLLVNAAWRGMKVLFASKNNKAVDVVEARVNGLGNRPVLLRLGSGDYQAKLADYLVAMLSGNVTQDDRVSYDEGLLCHSRLAEKLADLDRIQEQTLRARNLVDRLETDVEPFRTVFGLERFNSLDGELLSAGESALRQFLTTLDSIDPSKQSLLGKLALMLRRANRVAAVRDSVRELTPLLAHIGVPPLEVVATPDVAVLRNWGLTLTAQLDGAKQVAIYQSALEELRSSNSFEDIAYRRRALTEEIAENSTRLWSDWVQLAPSRLTPEERKDLADYTALLQVITGPGGDTINATVRNRAKVLQSKVSKLFSCWAVTSLSARGKLPFEPGHFDLVVIDEASQCDIASALPLLFRAKRSVIIGDPMQLRHISALPRARDADLQSKYGLVETRAAWMYSVNSLYDLAAGLADSSQIINLRDHHRSHADIIEFSNRRFYGGKLRVATPYDRLKRPRGQEAGVIWQNVAGQTTRPNQGGAQNEIEARALVDALFDLLVTRHYEGSVGVVTPFRAQKQLIDTMIAQIPAIEEIRLRRELLVETVHRFQGDERDVMFFSPVVSEGVAPGALGFLRSNGNLFNVAITRARGLLHVVGDRAAALASGVDYLKDFATYVQNIEMPSEGLTEAEAIHRWLIPSGFLIGSGGSTLTFMTRE</sequence>
<dbReference type="InterPro" id="IPR047187">
    <property type="entry name" value="SF1_C_Upf1"/>
</dbReference>
<dbReference type="Pfam" id="PF13087">
    <property type="entry name" value="AAA_12"/>
    <property type="match status" value="1"/>
</dbReference>
<dbReference type="Pfam" id="PF13086">
    <property type="entry name" value="AAA_11"/>
    <property type="match status" value="2"/>
</dbReference>
<keyword evidence="2" id="KW-0547">Nucleotide-binding</keyword>
<protein>
    <recommendedName>
        <fullName evidence="10">AAA domain-containing protein</fullName>
    </recommendedName>
</protein>
<evidence type="ECO:0000256" key="1">
    <source>
        <dbReference type="ARBA" id="ARBA00007913"/>
    </source>
</evidence>
<dbReference type="InterPro" id="IPR041677">
    <property type="entry name" value="DNA2/NAM7_AAA_11"/>
</dbReference>
<evidence type="ECO:0000256" key="5">
    <source>
        <dbReference type="ARBA" id="ARBA00022840"/>
    </source>
</evidence>
<evidence type="ECO:0000256" key="2">
    <source>
        <dbReference type="ARBA" id="ARBA00022741"/>
    </source>
</evidence>
<keyword evidence="5" id="KW-0067">ATP-binding</keyword>
<keyword evidence="9" id="KW-1185">Reference proteome</keyword>
<dbReference type="GO" id="GO:0005524">
    <property type="term" value="F:ATP binding"/>
    <property type="evidence" value="ECO:0007669"/>
    <property type="project" value="UniProtKB-KW"/>
</dbReference>